<reference evidence="2 3" key="1">
    <citation type="submission" date="2014-07" db="EMBL/GenBank/DDBJ databases">
        <title>Methanogenic archaea and the global carbon cycle.</title>
        <authorList>
            <person name="Henriksen J.R."/>
            <person name="Luke J."/>
            <person name="Reinhart S."/>
            <person name="Benedict M.N."/>
            <person name="Youngblut N.D."/>
            <person name="Metcalf M.E."/>
            <person name="Whitaker R.J."/>
            <person name="Metcalf W.W."/>
        </authorList>
    </citation>
    <scope>NUCLEOTIDE SEQUENCE [LARGE SCALE GENOMIC DNA]</scope>
    <source>
        <strain evidence="2 3">HB-1</strain>
    </source>
</reference>
<evidence type="ECO:0000256" key="1">
    <source>
        <dbReference type="SAM" id="Phobius"/>
    </source>
</evidence>
<dbReference type="AlphaFoldDB" id="A0A0E3SGF5"/>
<dbReference type="Proteomes" id="UP000033101">
    <property type="component" value="Chromosome"/>
</dbReference>
<evidence type="ECO:0000313" key="3">
    <source>
        <dbReference type="Proteomes" id="UP000033101"/>
    </source>
</evidence>
<sequence>MAAWNWIVIIFTVLGFGLLYAATYDVVKDMHEHAYTGDAKAQTGANIVWLCWKYSPVAVLFACMIYGFTVAQKPTYR</sequence>
<dbReference type="HOGENOM" id="CLU_2613583_0_0_2"/>
<organism evidence="2 3">
    <name type="scientific">Methanosarcina horonobensis HB-1 = JCM 15518</name>
    <dbReference type="NCBI Taxonomy" id="1434110"/>
    <lineage>
        <taxon>Archaea</taxon>
        <taxon>Methanobacteriati</taxon>
        <taxon>Methanobacteriota</taxon>
        <taxon>Stenosarchaea group</taxon>
        <taxon>Methanomicrobia</taxon>
        <taxon>Methanosarcinales</taxon>
        <taxon>Methanosarcinaceae</taxon>
        <taxon>Methanosarcina</taxon>
    </lineage>
</organism>
<feature type="transmembrane region" description="Helical" evidence="1">
    <location>
        <begin position="47"/>
        <end position="68"/>
    </location>
</feature>
<keyword evidence="3" id="KW-1185">Reference proteome</keyword>
<accession>A0A0E3SGF5</accession>
<dbReference type="RefSeq" id="WP_048139776.1">
    <property type="nucleotide sequence ID" value="NZ_BBCW01000055.1"/>
</dbReference>
<dbReference type="OrthoDB" id="130180at2157"/>
<protein>
    <submittedName>
        <fullName evidence="2">Uncharacterized protein</fullName>
    </submittedName>
</protein>
<dbReference type="GeneID" id="24831407"/>
<keyword evidence="1" id="KW-0812">Transmembrane</keyword>
<dbReference type="STRING" id="1434110.MSHOH_2160"/>
<name>A0A0E3SGF5_9EURY</name>
<gene>
    <name evidence="2" type="ORF">MSHOH_2160</name>
</gene>
<dbReference type="PATRIC" id="fig|1434110.4.peg.2751"/>
<evidence type="ECO:0000313" key="2">
    <source>
        <dbReference type="EMBL" id="AKB78643.1"/>
    </source>
</evidence>
<keyword evidence="1" id="KW-0472">Membrane</keyword>
<dbReference type="KEGG" id="mhor:MSHOH_2160"/>
<proteinExistence type="predicted"/>
<keyword evidence="1" id="KW-1133">Transmembrane helix</keyword>
<dbReference type="EMBL" id="CP009516">
    <property type="protein sequence ID" value="AKB78643.1"/>
    <property type="molecule type" value="Genomic_DNA"/>
</dbReference>
<feature type="transmembrane region" description="Helical" evidence="1">
    <location>
        <begin position="6"/>
        <end position="27"/>
    </location>
</feature>